<evidence type="ECO:0000256" key="7">
    <source>
        <dbReference type="SAM" id="MobiDB-lite"/>
    </source>
</evidence>
<dbReference type="PANTHER" id="PTHR23351">
    <property type="entry name" value="FOS TRANSCRIPTION FACTOR-RELATED"/>
    <property type="match status" value="1"/>
</dbReference>
<evidence type="ECO:0000256" key="6">
    <source>
        <dbReference type="ARBA" id="ARBA00044005"/>
    </source>
</evidence>
<dbReference type="SUPFAM" id="SSF57959">
    <property type="entry name" value="Leucine zipper domain"/>
    <property type="match status" value="1"/>
</dbReference>
<feature type="compositionally biased region" description="Low complexity" evidence="7">
    <location>
        <begin position="100"/>
        <end position="109"/>
    </location>
</feature>
<protein>
    <submittedName>
        <fullName evidence="9">CSON003603 protein</fullName>
    </submittedName>
</protein>
<organism evidence="9">
    <name type="scientific">Culicoides sonorensis</name>
    <name type="common">Biting midge</name>
    <dbReference type="NCBI Taxonomy" id="179676"/>
    <lineage>
        <taxon>Eukaryota</taxon>
        <taxon>Metazoa</taxon>
        <taxon>Ecdysozoa</taxon>
        <taxon>Arthropoda</taxon>
        <taxon>Hexapoda</taxon>
        <taxon>Insecta</taxon>
        <taxon>Pterygota</taxon>
        <taxon>Neoptera</taxon>
        <taxon>Endopterygota</taxon>
        <taxon>Diptera</taxon>
        <taxon>Nematocera</taxon>
        <taxon>Chironomoidea</taxon>
        <taxon>Ceratopogonidae</taxon>
        <taxon>Ceratopogoninae</taxon>
        <taxon>Culicoides</taxon>
        <taxon>Monoculicoides</taxon>
    </lineage>
</organism>
<evidence type="ECO:0000256" key="5">
    <source>
        <dbReference type="ARBA" id="ARBA00023163"/>
    </source>
</evidence>
<dbReference type="EMBL" id="UFQT01001681">
    <property type="protein sequence ID" value="SSX31405.1"/>
    <property type="molecule type" value="Genomic_DNA"/>
</dbReference>
<proteinExistence type="inferred from homology"/>
<dbReference type="GO" id="GO:0000978">
    <property type="term" value="F:RNA polymerase II cis-regulatory region sequence-specific DNA binding"/>
    <property type="evidence" value="ECO:0007669"/>
    <property type="project" value="TreeGrafter"/>
</dbReference>
<dbReference type="InterPro" id="IPR046347">
    <property type="entry name" value="bZIP_sf"/>
</dbReference>
<dbReference type="Pfam" id="PF00170">
    <property type="entry name" value="bZIP_1"/>
    <property type="match status" value="1"/>
</dbReference>
<feature type="compositionally biased region" description="Basic residues" evidence="7">
    <location>
        <begin position="155"/>
        <end position="166"/>
    </location>
</feature>
<name>A0A336MNV3_CULSO</name>
<dbReference type="GO" id="GO:0005634">
    <property type="term" value="C:nucleus"/>
    <property type="evidence" value="ECO:0007669"/>
    <property type="project" value="UniProtKB-ARBA"/>
</dbReference>
<evidence type="ECO:0000256" key="2">
    <source>
        <dbReference type="ARBA" id="ARBA00023015"/>
    </source>
</evidence>
<dbReference type="GO" id="GO:0000981">
    <property type="term" value="F:DNA-binding transcription factor activity, RNA polymerase II-specific"/>
    <property type="evidence" value="ECO:0007669"/>
    <property type="project" value="TreeGrafter"/>
</dbReference>
<dbReference type="PROSITE" id="PS50217">
    <property type="entry name" value="BZIP"/>
    <property type="match status" value="1"/>
</dbReference>
<feature type="compositionally biased region" description="Low complexity" evidence="7">
    <location>
        <begin position="135"/>
        <end position="151"/>
    </location>
</feature>
<feature type="region of interest" description="Disordered" evidence="7">
    <location>
        <begin position="97"/>
        <end position="195"/>
    </location>
</feature>
<comment type="similarity">
    <text evidence="1">Belongs to the bZIP family. Fos subfamily.</text>
</comment>
<dbReference type="InterPro" id="IPR000837">
    <property type="entry name" value="AP-1"/>
</dbReference>
<evidence type="ECO:0000256" key="3">
    <source>
        <dbReference type="ARBA" id="ARBA00023125"/>
    </source>
</evidence>
<dbReference type="FunFam" id="1.20.5.170:FF:000006">
    <property type="entry name" value="fos-related antigen 2 isoform X1"/>
    <property type="match status" value="1"/>
</dbReference>
<gene>
    <name evidence="9" type="primary">CSON003603</name>
</gene>
<keyword evidence="5" id="KW-0804">Transcription</keyword>
<dbReference type="VEuPathDB" id="VectorBase:CSON003603"/>
<dbReference type="SMART" id="SM00338">
    <property type="entry name" value="BRLZ"/>
    <property type="match status" value="1"/>
</dbReference>
<dbReference type="OMA" id="TRRNMGG"/>
<evidence type="ECO:0000256" key="4">
    <source>
        <dbReference type="ARBA" id="ARBA00023159"/>
    </source>
</evidence>
<feature type="domain" description="BZIP" evidence="8">
    <location>
        <begin position="176"/>
        <end position="239"/>
    </location>
</feature>
<dbReference type="PROSITE" id="PS00036">
    <property type="entry name" value="BZIP_BASIC"/>
    <property type="match status" value="1"/>
</dbReference>
<dbReference type="AlphaFoldDB" id="A0A336MNV3"/>
<keyword evidence="3" id="KW-0238">DNA-binding</keyword>
<evidence type="ECO:0000313" key="9">
    <source>
        <dbReference type="EMBL" id="SSX31405.1"/>
    </source>
</evidence>
<evidence type="ECO:0000259" key="8">
    <source>
        <dbReference type="PROSITE" id="PS50217"/>
    </source>
</evidence>
<sequence length="398" mass="45064">MDACEIANFLAKELFIYQLASFDGFNNSGIGAPTRTTSTLTPTTLRNIEQSFFDYTQDETTTHLPFQAGFVPPVAPTYQNTSNSILTSNNSVLTDHEYSMDSSSMSSSSWQTTPPPPMNEDFIESANYQQTSKTNSKSMNNNNNMNNKNNNIGKVPRRNMGGRRPNRPSNLSPEEEEKRRIRRERNKMAAARCRRRREDRTNELLQEVEELENIKKGFQQDYQKLQREKEELEFLLQSHRPQCKKQVRDIPISQPNITMPLVEKIKSEPIDDTFDSELRPPSPKRALLSSAVYNSNPQIMTNNTVYHQQQQQSLPQIQTVTRPNRPNTLNVPLVPSQALNTVAIDTPSNGIVNFNFDSLMEGGTGLTPINHPLKVITDSRNGLDLITPTSDATRLCSL</sequence>
<dbReference type="PANTHER" id="PTHR23351:SF24">
    <property type="entry name" value="ACTIVATING TRANSCRIPTION FACTOR 3-RELATED"/>
    <property type="match status" value="1"/>
</dbReference>
<dbReference type="PRINTS" id="PR00042">
    <property type="entry name" value="LEUZIPPRFOS"/>
</dbReference>
<evidence type="ECO:0000256" key="1">
    <source>
        <dbReference type="ARBA" id="ARBA00007619"/>
    </source>
</evidence>
<keyword evidence="2" id="KW-0805">Transcription regulation</keyword>
<dbReference type="Gene3D" id="1.20.5.170">
    <property type="match status" value="1"/>
</dbReference>
<comment type="subunit">
    <text evidence="6">Homodimer. Heterodimer with Jra. The kay-Jra heterodimer binds more stably to the AP-1 site than either of the two proteins alone.</text>
</comment>
<keyword evidence="4" id="KW-0010">Activator</keyword>
<reference evidence="9" key="1">
    <citation type="submission" date="2018-07" db="EMBL/GenBank/DDBJ databases">
        <authorList>
            <person name="Quirk P.G."/>
            <person name="Krulwich T.A."/>
        </authorList>
    </citation>
    <scope>NUCLEOTIDE SEQUENCE</scope>
</reference>
<accession>A0A336MNV3</accession>
<dbReference type="InterPro" id="IPR004827">
    <property type="entry name" value="bZIP"/>
</dbReference>